<evidence type="ECO:0000256" key="1">
    <source>
        <dbReference type="SAM" id="MobiDB-lite"/>
    </source>
</evidence>
<protein>
    <submittedName>
        <fullName evidence="2">Uncharacterized protein</fullName>
    </submittedName>
</protein>
<keyword evidence="3" id="KW-1185">Reference proteome</keyword>
<evidence type="ECO:0000313" key="3">
    <source>
        <dbReference type="Proteomes" id="UP000823388"/>
    </source>
</evidence>
<feature type="compositionally biased region" description="Basic and acidic residues" evidence="1">
    <location>
        <begin position="62"/>
        <end position="71"/>
    </location>
</feature>
<name>A0A8T0PFS5_PANVG</name>
<comment type="caution">
    <text evidence="2">The sequence shown here is derived from an EMBL/GenBank/DDBJ whole genome shotgun (WGS) entry which is preliminary data.</text>
</comment>
<gene>
    <name evidence="2" type="ORF">PVAP13_8NG299233</name>
</gene>
<reference evidence="2" key="1">
    <citation type="submission" date="2020-05" db="EMBL/GenBank/DDBJ databases">
        <title>WGS assembly of Panicum virgatum.</title>
        <authorList>
            <person name="Lovell J.T."/>
            <person name="Jenkins J."/>
            <person name="Shu S."/>
            <person name="Juenger T.E."/>
            <person name="Schmutz J."/>
        </authorList>
    </citation>
    <scope>NUCLEOTIDE SEQUENCE</scope>
    <source>
        <strain evidence="2">AP13</strain>
    </source>
</reference>
<dbReference type="EMBL" id="CM029052">
    <property type="protein sequence ID" value="KAG2559489.1"/>
    <property type="molecule type" value="Genomic_DNA"/>
</dbReference>
<dbReference type="Proteomes" id="UP000823388">
    <property type="component" value="Chromosome 8N"/>
</dbReference>
<dbReference type="AlphaFoldDB" id="A0A8T0PFS5"/>
<feature type="region of interest" description="Disordered" evidence="1">
    <location>
        <begin position="1"/>
        <end position="114"/>
    </location>
</feature>
<accession>A0A8T0PFS5</accession>
<organism evidence="2 3">
    <name type="scientific">Panicum virgatum</name>
    <name type="common">Blackwell switchgrass</name>
    <dbReference type="NCBI Taxonomy" id="38727"/>
    <lineage>
        <taxon>Eukaryota</taxon>
        <taxon>Viridiplantae</taxon>
        <taxon>Streptophyta</taxon>
        <taxon>Embryophyta</taxon>
        <taxon>Tracheophyta</taxon>
        <taxon>Spermatophyta</taxon>
        <taxon>Magnoliopsida</taxon>
        <taxon>Liliopsida</taxon>
        <taxon>Poales</taxon>
        <taxon>Poaceae</taxon>
        <taxon>PACMAD clade</taxon>
        <taxon>Panicoideae</taxon>
        <taxon>Panicodae</taxon>
        <taxon>Paniceae</taxon>
        <taxon>Panicinae</taxon>
        <taxon>Panicum</taxon>
        <taxon>Panicum sect. Hiantes</taxon>
    </lineage>
</organism>
<proteinExistence type="predicted"/>
<evidence type="ECO:0000313" key="2">
    <source>
        <dbReference type="EMBL" id="KAG2559489.1"/>
    </source>
</evidence>
<sequence>MEELVCRRQIRRRSRAEGGGGQSAKVDEGVGRIPPAAEAVGGGGRRDGPPATRAAPTVGGGGRRDGVRRDGPPAIRRGWRGFVGGSRCGGARPPTVDPARGGARGGGPAYDDIG</sequence>